<dbReference type="InterPro" id="IPR001296">
    <property type="entry name" value="Glyco_trans_1"/>
</dbReference>
<protein>
    <submittedName>
        <fullName evidence="4">Glycosyltransferase</fullName>
    </submittedName>
</protein>
<dbReference type="EMBL" id="CP046415">
    <property type="protein sequence ID" value="QGT77977.1"/>
    <property type="molecule type" value="Genomic_DNA"/>
</dbReference>
<dbReference type="AlphaFoldDB" id="A0A6I6D1H0"/>
<organism evidence="4 5">
    <name type="scientific">Guyparkeria halophila</name>
    <dbReference type="NCBI Taxonomy" id="47960"/>
    <lineage>
        <taxon>Bacteria</taxon>
        <taxon>Pseudomonadati</taxon>
        <taxon>Pseudomonadota</taxon>
        <taxon>Gammaproteobacteria</taxon>
        <taxon>Chromatiales</taxon>
        <taxon>Thioalkalibacteraceae</taxon>
        <taxon>Guyparkeria</taxon>
    </lineage>
</organism>
<dbReference type="Gene3D" id="3.40.50.2000">
    <property type="entry name" value="Glycogen Phosphorylase B"/>
    <property type="match status" value="2"/>
</dbReference>
<evidence type="ECO:0000313" key="5">
    <source>
        <dbReference type="Proteomes" id="UP000427716"/>
    </source>
</evidence>
<dbReference type="CDD" id="cd03817">
    <property type="entry name" value="GT4_UGDG-like"/>
    <property type="match status" value="1"/>
</dbReference>
<sequence length="754" mass="85545">MSRVSDKLTPRRLKLAFYLTLAAILLLVGYRVYLSIFEGTYHAVHAEQIERIQAQTDGPADDALHFAVVGNINNSVGLFERKMIPRLNRAGLDFVVSAGNAVSGGGEDKYRALYRTLSHLDMPYLLTVGEKESGAFGSFNYYEHFGPYFFGFRAGGSQFLFLDSTDPDTYPFQLHWLKEQLRDPSAAHRFVFIGHPMFRTAQKSPLDFDDQYLTDEAFRDRLHALFRAHGVDAVFSSNLHLFDEQQRDGVRYVVTGGAGGLVLNDDTSFYHYVDVKTGDGEVAITVERLDIGQHQAFKTLESLWFFIHSLFYVGHLNFLLVLGLLILLAIKLYSAIFVERDYYRNYELDTSPWTGRPLGIAMVTNNYLPFIGGVPISIDRLRRGLEQLSHRVRIVAPSYADQDDHDRDVVRVPSLLSMGRNGEFRLANPLSPRIRRGLKAFAPDLIHIHHPFWLGWAAQWHARRLKVPTVFTYHTRLEHYSHFVPLPGPLFRNLIAHTAIRRFANRCDGVIVPTESAEEYLRVIGVTTPIYVHPTGIDFDRFQADEPAAIQALRDKHGITPDERVLVSVSRLSREKNIDFLISAMDELRRRSDQPFRCLLIGDGDERQRLQERIDALGLTEMVTLVGAVSPDEVARYYQLGDAFVFASKSETQGMVILEAMAAGLPVVAVRSSGIDDVVNHENNGFKTAEDIERWTTATQRLIEDDSLRATMAERAVSTARRHAIDHFARDVADTYRQILALYHWEQPTSDEAD</sequence>
<feature type="transmembrane region" description="Helical" evidence="1">
    <location>
        <begin position="15"/>
        <end position="33"/>
    </location>
</feature>
<evidence type="ECO:0000256" key="1">
    <source>
        <dbReference type="SAM" id="Phobius"/>
    </source>
</evidence>
<feature type="domain" description="Glycosyltransferase subfamily 4-like N-terminal" evidence="3">
    <location>
        <begin position="371"/>
        <end position="541"/>
    </location>
</feature>
<dbReference type="Proteomes" id="UP000427716">
    <property type="component" value="Chromosome"/>
</dbReference>
<dbReference type="RefSeq" id="WP_156228046.1">
    <property type="nucleotide sequence ID" value="NZ_CP046415.1"/>
</dbReference>
<name>A0A6I6D1H0_9GAMM</name>
<dbReference type="Pfam" id="PF00534">
    <property type="entry name" value="Glycos_transf_1"/>
    <property type="match status" value="1"/>
</dbReference>
<dbReference type="InterPro" id="IPR050194">
    <property type="entry name" value="Glycosyltransferase_grp1"/>
</dbReference>
<dbReference type="Pfam" id="PF13439">
    <property type="entry name" value="Glyco_transf_4"/>
    <property type="match status" value="1"/>
</dbReference>
<evidence type="ECO:0000313" key="4">
    <source>
        <dbReference type="EMBL" id="QGT77977.1"/>
    </source>
</evidence>
<dbReference type="Gene3D" id="3.60.21.10">
    <property type="match status" value="1"/>
</dbReference>
<keyword evidence="1" id="KW-0472">Membrane</keyword>
<keyword evidence="5" id="KW-1185">Reference proteome</keyword>
<dbReference type="GO" id="GO:0016757">
    <property type="term" value="F:glycosyltransferase activity"/>
    <property type="evidence" value="ECO:0007669"/>
    <property type="project" value="InterPro"/>
</dbReference>
<dbReference type="KEGG" id="ghl:GM160_03180"/>
<evidence type="ECO:0000259" key="3">
    <source>
        <dbReference type="Pfam" id="PF13439"/>
    </source>
</evidence>
<keyword evidence="1" id="KW-1133">Transmembrane helix</keyword>
<dbReference type="PANTHER" id="PTHR45947:SF3">
    <property type="entry name" value="SULFOQUINOVOSYL TRANSFERASE SQD2"/>
    <property type="match status" value="1"/>
</dbReference>
<dbReference type="SUPFAM" id="SSF56300">
    <property type="entry name" value="Metallo-dependent phosphatases"/>
    <property type="match status" value="1"/>
</dbReference>
<reference evidence="4 5" key="1">
    <citation type="submission" date="2019-11" db="EMBL/GenBank/DDBJ databases">
        <authorList>
            <person name="Zhang J."/>
            <person name="Sun C."/>
        </authorList>
    </citation>
    <scope>NUCLEOTIDE SEQUENCE [LARGE SCALE GENOMIC DNA]</scope>
    <source>
        <strain evidence="5">sp2</strain>
    </source>
</reference>
<feature type="transmembrane region" description="Helical" evidence="1">
    <location>
        <begin position="303"/>
        <end position="330"/>
    </location>
</feature>
<evidence type="ECO:0000259" key="2">
    <source>
        <dbReference type="Pfam" id="PF00534"/>
    </source>
</evidence>
<proteinExistence type="predicted"/>
<keyword evidence="1" id="KW-0812">Transmembrane</keyword>
<dbReference type="InterPro" id="IPR029052">
    <property type="entry name" value="Metallo-depent_PP-like"/>
</dbReference>
<keyword evidence="4" id="KW-0808">Transferase</keyword>
<dbReference type="InterPro" id="IPR028098">
    <property type="entry name" value="Glyco_trans_4-like_N"/>
</dbReference>
<feature type="domain" description="Glycosyl transferase family 1" evidence="2">
    <location>
        <begin position="551"/>
        <end position="716"/>
    </location>
</feature>
<dbReference type="PANTHER" id="PTHR45947">
    <property type="entry name" value="SULFOQUINOVOSYL TRANSFERASE SQD2"/>
    <property type="match status" value="1"/>
</dbReference>
<gene>
    <name evidence="4" type="ORF">GM160_03180</name>
</gene>
<dbReference type="SUPFAM" id="SSF53756">
    <property type="entry name" value="UDP-Glycosyltransferase/glycogen phosphorylase"/>
    <property type="match status" value="1"/>
</dbReference>
<accession>A0A6I6D1H0</accession>